<sequence length="547" mass="63434">MLLSGVLALVLCFKNIRVFGQSNESTSSSLSDLFVIESKEKISLETDFNTLNANSDKPIVDILLLESAVSSFINILSFENEYVKMACDAFSRLALSVSEDLFRNQGDAPLTSLLSEIDKITEHMDLEDTFSFFKAMVRLIDKSTKKDEYSVRLMNLPNKMLAEIRESKMEDILAVDDKTFKISKALKMYAGAMDVHYTCLISEDLIIVYDEINDFVLNSSDDTNATQLKKLKQEFLILLLEYLKNLDHSKKQIIFKLLYVLFKKDYALKDNVLKHETENEYNFNDFLEWFNIFSKDNEVPKNALEDYRAEFAVVAIHHLGKSEDVLNYYNYFERFLNFLVHDENFLHQKEFLDGSILVYHRIRSQIRRSDKSAVDVLKKCRGEILNLIESSLKRIHLNKERSVQIFLNVIYDDLIDDENSILDKQSLNLYLNLLSASRQNQQTLFFDDSGKSTLDIIFSEESLGITEIQAEILRFIDVLGDLYDMPRDKFNLVKDKVLLVMSHKNEEISNAGLKACSKILEKILELYFMPVSKNNFYQNHIFSILNH</sequence>
<proteinExistence type="inferred from homology"/>
<gene>
    <name evidence="8" type="ORF">ROZALSC1DRAFT_23330</name>
</gene>
<dbReference type="Pfam" id="PF08767">
    <property type="entry name" value="CRM1_C"/>
    <property type="match status" value="1"/>
</dbReference>
<dbReference type="GO" id="GO:0015031">
    <property type="term" value="P:protein transport"/>
    <property type="evidence" value="ECO:0007669"/>
    <property type="project" value="UniProtKB-KW"/>
</dbReference>
<evidence type="ECO:0000256" key="4">
    <source>
        <dbReference type="ARBA" id="ARBA00022927"/>
    </source>
</evidence>
<feature type="non-terminal residue" evidence="8">
    <location>
        <position position="547"/>
    </location>
</feature>
<comment type="similarity">
    <text evidence="2">Belongs to the exportin family.</text>
</comment>
<evidence type="ECO:0000256" key="1">
    <source>
        <dbReference type="ARBA" id="ARBA00004123"/>
    </source>
</evidence>
<dbReference type="InterPro" id="IPR011989">
    <property type="entry name" value="ARM-like"/>
</dbReference>
<dbReference type="Gene3D" id="1.25.10.10">
    <property type="entry name" value="Leucine-rich Repeat Variant"/>
    <property type="match status" value="1"/>
</dbReference>
<accession>A0A4P9YGB7</accession>
<dbReference type="EMBL" id="ML005490">
    <property type="protein sequence ID" value="RKP18334.1"/>
    <property type="molecule type" value="Genomic_DNA"/>
</dbReference>
<comment type="subcellular location">
    <subcellularLocation>
        <location evidence="1">Nucleus</location>
    </subcellularLocation>
</comment>
<protein>
    <recommendedName>
        <fullName evidence="7">Exportin-1 C-terminal domain-containing protein</fullName>
    </recommendedName>
</protein>
<evidence type="ECO:0000256" key="2">
    <source>
        <dbReference type="ARBA" id="ARBA00009466"/>
    </source>
</evidence>
<reference evidence="9" key="1">
    <citation type="journal article" date="2018" name="Nat. Microbiol.">
        <title>Leveraging single-cell genomics to expand the fungal tree of life.</title>
        <authorList>
            <person name="Ahrendt S.R."/>
            <person name="Quandt C.A."/>
            <person name="Ciobanu D."/>
            <person name="Clum A."/>
            <person name="Salamov A."/>
            <person name="Andreopoulos B."/>
            <person name="Cheng J.F."/>
            <person name="Woyke T."/>
            <person name="Pelin A."/>
            <person name="Henrissat B."/>
            <person name="Reynolds N.K."/>
            <person name="Benny G.L."/>
            <person name="Smith M.E."/>
            <person name="James T.Y."/>
            <person name="Grigoriev I.V."/>
        </authorList>
    </citation>
    <scope>NUCLEOTIDE SEQUENCE [LARGE SCALE GENOMIC DNA]</scope>
    <source>
        <strain evidence="9">CSF55</strain>
    </source>
</reference>
<dbReference type="InterPro" id="IPR014877">
    <property type="entry name" value="XPO1_C_dom"/>
</dbReference>
<dbReference type="AlphaFoldDB" id="A0A4P9YGB7"/>
<evidence type="ECO:0000313" key="8">
    <source>
        <dbReference type="EMBL" id="RKP18334.1"/>
    </source>
</evidence>
<keyword evidence="6" id="KW-0732">Signal</keyword>
<name>A0A4P9YGB7_ROZAC</name>
<keyword evidence="3" id="KW-0813">Transport</keyword>
<feature type="signal peptide" evidence="6">
    <location>
        <begin position="1"/>
        <end position="20"/>
    </location>
</feature>
<evidence type="ECO:0000256" key="6">
    <source>
        <dbReference type="SAM" id="SignalP"/>
    </source>
</evidence>
<dbReference type="GO" id="GO:0005634">
    <property type="term" value="C:nucleus"/>
    <property type="evidence" value="ECO:0007669"/>
    <property type="project" value="UniProtKB-SubCell"/>
</dbReference>
<organism evidence="8 9">
    <name type="scientific">Rozella allomycis (strain CSF55)</name>
    <dbReference type="NCBI Taxonomy" id="988480"/>
    <lineage>
        <taxon>Eukaryota</taxon>
        <taxon>Fungi</taxon>
        <taxon>Fungi incertae sedis</taxon>
        <taxon>Cryptomycota</taxon>
        <taxon>Cryptomycota incertae sedis</taxon>
        <taxon>Rozella</taxon>
    </lineage>
</organism>
<dbReference type="GO" id="GO:0005049">
    <property type="term" value="F:nuclear export signal receptor activity"/>
    <property type="evidence" value="ECO:0007669"/>
    <property type="project" value="InterPro"/>
</dbReference>
<evidence type="ECO:0000256" key="3">
    <source>
        <dbReference type="ARBA" id="ARBA00022448"/>
    </source>
</evidence>
<dbReference type="SUPFAM" id="SSF48371">
    <property type="entry name" value="ARM repeat"/>
    <property type="match status" value="1"/>
</dbReference>
<evidence type="ECO:0000313" key="9">
    <source>
        <dbReference type="Proteomes" id="UP000281549"/>
    </source>
</evidence>
<keyword evidence="5" id="KW-0539">Nucleus</keyword>
<feature type="domain" description="Exportin-1 C-terminal" evidence="7">
    <location>
        <begin position="370"/>
        <end position="547"/>
    </location>
</feature>
<dbReference type="Proteomes" id="UP000281549">
    <property type="component" value="Unassembled WGS sequence"/>
</dbReference>
<feature type="chain" id="PRO_5020558696" description="Exportin-1 C-terminal domain-containing protein" evidence="6">
    <location>
        <begin position="21"/>
        <end position="547"/>
    </location>
</feature>
<evidence type="ECO:0000256" key="5">
    <source>
        <dbReference type="ARBA" id="ARBA00023242"/>
    </source>
</evidence>
<keyword evidence="4" id="KW-0653">Protein transport</keyword>
<evidence type="ECO:0000259" key="7">
    <source>
        <dbReference type="Pfam" id="PF08767"/>
    </source>
</evidence>
<dbReference type="InterPro" id="IPR016024">
    <property type="entry name" value="ARM-type_fold"/>
</dbReference>